<evidence type="ECO:0000313" key="2">
    <source>
        <dbReference type="EMBL" id="KZV34440.1"/>
    </source>
</evidence>
<feature type="transmembrane region" description="Helical" evidence="1">
    <location>
        <begin position="72"/>
        <end position="94"/>
    </location>
</feature>
<proteinExistence type="predicted"/>
<evidence type="ECO:0000313" key="3">
    <source>
        <dbReference type="Proteomes" id="UP000250235"/>
    </source>
</evidence>
<organism evidence="2 3">
    <name type="scientific">Dorcoceras hygrometricum</name>
    <dbReference type="NCBI Taxonomy" id="472368"/>
    <lineage>
        <taxon>Eukaryota</taxon>
        <taxon>Viridiplantae</taxon>
        <taxon>Streptophyta</taxon>
        <taxon>Embryophyta</taxon>
        <taxon>Tracheophyta</taxon>
        <taxon>Spermatophyta</taxon>
        <taxon>Magnoliopsida</taxon>
        <taxon>eudicotyledons</taxon>
        <taxon>Gunneridae</taxon>
        <taxon>Pentapetalae</taxon>
        <taxon>asterids</taxon>
        <taxon>lamiids</taxon>
        <taxon>Lamiales</taxon>
        <taxon>Gesneriaceae</taxon>
        <taxon>Didymocarpoideae</taxon>
        <taxon>Trichosporeae</taxon>
        <taxon>Loxocarpinae</taxon>
        <taxon>Dorcoceras</taxon>
    </lineage>
</organism>
<dbReference type="EMBL" id="KV005061">
    <property type="protein sequence ID" value="KZV34440.1"/>
    <property type="molecule type" value="Genomic_DNA"/>
</dbReference>
<protein>
    <submittedName>
        <fullName evidence="2">Uncharacterized protein</fullName>
    </submittedName>
</protein>
<sequence length="105" mass="11836">MQYSKSRMHVAIKEHRSSSPANQLAVISIEPLYRHSVSTEEIIVLEAVVSYNENVKLLILAVRFVRAGSVRFLVVGNLVPSFVLSFLLSCLGRIERCLGFMKFQP</sequence>
<reference evidence="2 3" key="1">
    <citation type="journal article" date="2015" name="Proc. Natl. Acad. Sci. U.S.A.">
        <title>The resurrection genome of Boea hygrometrica: A blueprint for survival of dehydration.</title>
        <authorList>
            <person name="Xiao L."/>
            <person name="Yang G."/>
            <person name="Zhang L."/>
            <person name="Yang X."/>
            <person name="Zhao S."/>
            <person name="Ji Z."/>
            <person name="Zhou Q."/>
            <person name="Hu M."/>
            <person name="Wang Y."/>
            <person name="Chen M."/>
            <person name="Xu Y."/>
            <person name="Jin H."/>
            <person name="Xiao X."/>
            <person name="Hu G."/>
            <person name="Bao F."/>
            <person name="Hu Y."/>
            <person name="Wan P."/>
            <person name="Li L."/>
            <person name="Deng X."/>
            <person name="Kuang T."/>
            <person name="Xiang C."/>
            <person name="Zhu J.K."/>
            <person name="Oliver M.J."/>
            <person name="He Y."/>
        </authorList>
    </citation>
    <scope>NUCLEOTIDE SEQUENCE [LARGE SCALE GENOMIC DNA]</scope>
    <source>
        <strain evidence="3">cv. XS01</strain>
    </source>
</reference>
<name>A0A2Z7BJI1_9LAMI</name>
<evidence type="ECO:0000256" key="1">
    <source>
        <dbReference type="SAM" id="Phobius"/>
    </source>
</evidence>
<keyword evidence="1" id="KW-0812">Transmembrane</keyword>
<accession>A0A2Z7BJI1</accession>
<keyword evidence="3" id="KW-1185">Reference proteome</keyword>
<gene>
    <name evidence="2" type="ORF">F511_28135</name>
</gene>
<dbReference type="Proteomes" id="UP000250235">
    <property type="component" value="Unassembled WGS sequence"/>
</dbReference>
<keyword evidence="1" id="KW-1133">Transmembrane helix</keyword>
<keyword evidence="1" id="KW-0472">Membrane</keyword>
<dbReference type="AlphaFoldDB" id="A0A2Z7BJI1"/>